<proteinExistence type="predicted"/>
<dbReference type="RefSeq" id="WP_134256224.1">
    <property type="nucleotide sequence ID" value="NZ_SNSG01000013.1"/>
</dbReference>
<name>A0AAX2RS13_BURCE</name>
<comment type="caution">
    <text evidence="1">The sequence shown here is derived from an EMBL/GenBank/DDBJ whole genome shotgun (WGS) entry which is preliminary data.</text>
</comment>
<protein>
    <submittedName>
        <fullName evidence="1">Uncharacterized protein</fullName>
    </submittedName>
</protein>
<dbReference type="EMBL" id="SNSQ01000016">
    <property type="protein sequence ID" value="TEU47513.1"/>
    <property type="molecule type" value="Genomic_DNA"/>
</dbReference>
<evidence type="ECO:0000313" key="2">
    <source>
        <dbReference type="Proteomes" id="UP000298234"/>
    </source>
</evidence>
<organism evidence="1 2">
    <name type="scientific">Burkholderia cepacia</name>
    <name type="common">Pseudomonas cepacia</name>
    <dbReference type="NCBI Taxonomy" id="292"/>
    <lineage>
        <taxon>Bacteria</taxon>
        <taxon>Pseudomonadati</taxon>
        <taxon>Pseudomonadota</taxon>
        <taxon>Betaproteobacteria</taxon>
        <taxon>Burkholderiales</taxon>
        <taxon>Burkholderiaceae</taxon>
        <taxon>Burkholderia</taxon>
        <taxon>Burkholderia cepacia complex</taxon>
    </lineage>
</organism>
<gene>
    <name evidence="1" type="ORF">E3D37_16035</name>
</gene>
<reference evidence="1 2" key="1">
    <citation type="submission" date="2019-03" db="EMBL/GenBank/DDBJ databases">
        <title>Burkholderia cepacia outbreak.</title>
        <authorList>
            <person name="Farzana R."/>
            <person name="Walsh T.R."/>
        </authorList>
    </citation>
    <scope>NUCLEOTIDE SEQUENCE [LARGE SCALE GENOMIC DNA]</scope>
    <source>
        <strain evidence="2">d13</strain>
    </source>
</reference>
<dbReference type="Proteomes" id="UP000298234">
    <property type="component" value="Unassembled WGS sequence"/>
</dbReference>
<evidence type="ECO:0000313" key="1">
    <source>
        <dbReference type="EMBL" id="TEU47513.1"/>
    </source>
</evidence>
<accession>A0AAX2RS13</accession>
<dbReference type="AlphaFoldDB" id="A0AAX2RS13"/>
<sequence>MSDYDPTDAVSVNRLVERLDACTARLGGESSERAQATVYAGFLTDLSEGRLDVGDSEIGEMVDLIAQFCDLVEAQSSNPTPN</sequence>